<name>A0A0F9SE86_9ZZZZ</name>
<dbReference type="EMBL" id="LAZR01000689">
    <property type="protein sequence ID" value="KKN60627.1"/>
    <property type="molecule type" value="Genomic_DNA"/>
</dbReference>
<organism evidence="2">
    <name type="scientific">marine sediment metagenome</name>
    <dbReference type="NCBI Taxonomy" id="412755"/>
    <lineage>
        <taxon>unclassified sequences</taxon>
        <taxon>metagenomes</taxon>
        <taxon>ecological metagenomes</taxon>
    </lineage>
</organism>
<feature type="domain" description="Neutral/alkaline non-lysosomal ceramidase N-terminal" evidence="1">
    <location>
        <begin position="50"/>
        <end position="210"/>
    </location>
</feature>
<reference evidence="2" key="1">
    <citation type="journal article" date="2015" name="Nature">
        <title>Complex archaea that bridge the gap between prokaryotes and eukaryotes.</title>
        <authorList>
            <person name="Spang A."/>
            <person name="Saw J.H."/>
            <person name="Jorgensen S.L."/>
            <person name="Zaremba-Niedzwiedzka K."/>
            <person name="Martijn J."/>
            <person name="Lind A.E."/>
            <person name="van Eijk R."/>
            <person name="Schleper C."/>
            <person name="Guy L."/>
            <person name="Ettema T.J."/>
        </authorList>
    </citation>
    <scope>NUCLEOTIDE SEQUENCE</scope>
</reference>
<sequence length="454" mass="49582">MTVAGCFVTLVGPWPTYKSSFEDRPYYKEALAVIGRHRQRSSHGSPVGQFEAGWGSRSITPPIGTPLAGFEDRQGKPSKGVHDELLVKALAVSDGTDTAVVVGADMLIVPENVAELVRAHVSQRTVLTANEILFNASHNHSGPGAFAPGFASRAFNGSYDPNIPDFLARAFTEAIVEAYHSLEPAKMMYGSVDALEYIRNRTRSDNPVDSELSYMLVEQEDGDSCFLVSYSAHPTVLGPDNMQFTGEYPGFLVRRITEKTGAEAIYIGGAVGSMSPRPPDGGDSFDRCRAMGVALADKVLEAVVDATLFKDKVDIASIGFPIKLPPFQLRLNKNLRVSKFLLPVLGIDTDGWMHAVRIGDIALVGTPADYCGEISVDLKSWAQNHSVDLWVLSFNGDYVGYISPDKYYYDKDEKGGYGYERGIMSWIGPDQEAFTVSLITHMIDVLFSESPENL</sequence>
<proteinExistence type="predicted"/>
<gene>
    <name evidence="2" type="ORF">LCGC14_0530140</name>
</gene>
<dbReference type="AlphaFoldDB" id="A0A0F9SE86"/>
<evidence type="ECO:0000259" key="1">
    <source>
        <dbReference type="Pfam" id="PF04734"/>
    </source>
</evidence>
<protein>
    <recommendedName>
        <fullName evidence="1">Neutral/alkaline non-lysosomal ceramidase N-terminal domain-containing protein</fullName>
    </recommendedName>
</protein>
<comment type="caution">
    <text evidence="2">The sequence shown here is derived from an EMBL/GenBank/DDBJ whole genome shotgun (WGS) entry which is preliminary data.</text>
</comment>
<dbReference type="InterPro" id="IPR031329">
    <property type="entry name" value="NEUT/ALK_ceramidase_N"/>
</dbReference>
<dbReference type="Pfam" id="PF04734">
    <property type="entry name" value="Ceramidase_alk"/>
    <property type="match status" value="1"/>
</dbReference>
<accession>A0A0F9SE86</accession>
<evidence type="ECO:0000313" key="2">
    <source>
        <dbReference type="EMBL" id="KKN60627.1"/>
    </source>
</evidence>